<gene>
    <name evidence="1" type="ordered locus">SL003B_1238</name>
</gene>
<evidence type="ECO:0000313" key="1">
    <source>
        <dbReference type="EMBL" id="ADZ69667.1"/>
    </source>
</evidence>
<dbReference type="HOGENOM" id="CLU_2619008_0_0_5"/>
<dbReference type="Proteomes" id="UP000008130">
    <property type="component" value="Chromosome"/>
</dbReference>
<organism evidence="1 2">
    <name type="scientific">Polymorphum gilvum (strain LMG 25793 / CGMCC 1.9160 / SL003B-26A1)</name>
    <dbReference type="NCBI Taxonomy" id="991905"/>
    <lineage>
        <taxon>Bacteria</taxon>
        <taxon>Pseudomonadati</taxon>
        <taxon>Pseudomonadota</taxon>
        <taxon>Alphaproteobacteria</taxon>
        <taxon>Rhodobacterales</taxon>
        <taxon>Paracoccaceae</taxon>
        <taxon>Polymorphum</taxon>
    </lineage>
</organism>
<reference evidence="1 2" key="1">
    <citation type="journal article" date="2011" name="J. Bacteriol.">
        <title>Complete genome sequence of Polymorphum gilvum SL003B-26A1T, a crude oil-degrading bacterium from oil-polluted saline soil.</title>
        <authorList>
            <person name="Li S.G."/>
            <person name="Tang Y.Q."/>
            <person name="Nie Y."/>
            <person name="Cai M."/>
            <person name="Wu X.L."/>
        </authorList>
    </citation>
    <scope>NUCLEOTIDE SEQUENCE [LARGE SCALE GENOMIC DNA]</scope>
    <source>
        <strain evidence="2">LMG 25793 / CGMCC 1.9160 / SL003B-26A1</strain>
    </source>
</reference>
<dbReference type="KEGG" id="pgv:SL003B_1238"/>
<protein>
    <submittedName>
        <fullName evidence="1">Uncharacterized protein</fullName>
    </submittedName>
</protein>
<dbReference type="eggNOG" id="ENOG5033MT7">
    <property type="taxonomic scope" value="Bacteria"/>
</dbReference>
<proteinExistence type="predicted"/>
<evidence type="ECO:0000313" key="2">
    <source>
        <dbReference type="Proteomes" id="UP000008130"/>
    </source>
</evidence>
<keyword evidence="2" id="KW-1185">Reference proteome</keyword>
<dbReference type="AlphaFoldDB" id="F2J0J9"/>
<dbReference type="EMBL" id="CP002568">
    <property type="protein sequence ID" value="ADZ69667.1"/>
    <property type="molecule type" value="Genomic_DNA"/>
</dbReference>
<accession>F2J0J9</accession>
<sequence length="78" mass="8515">MGMNDEPGAERLTPWSDLDEARQTELLAAYQADLDALPPTCSLETKVERFARWLAGRGIGFSMDDVGRPGPGHGRSAR</sequence>
<name>F2J0J9_POLGS</name>